<protein>
    <submittedName>
        <fullName evidence="2">Uncharacterized protein</fullName>
    </submittedName>
</protein>
<proteinExistence type="predicted"/>
<evidence type="ECO:0000256" key="1">
    <source>
        <dbReference type="SAM" id="MobiDB-lite"/>
    </source>
</evidence>
<keyword evidence="3" id="KW-1185">Reference proteome</keyword>
<dbReference type="EMBL" id="SJPK01000009">
    <property type="protein sequence ID" value="TWT64722.1"/>
    <property type="molecule type" value="Genomic_DNA"/>
</dbReference>
<comment type="caution">
    <text evidence="2">The sequence shown here is derived from an EMBL/GenBank/DDBJ whole genome shotgun (WGS) entry which is preliminary data.</text>
</comment>
<dbReference type="AlphaFoldDB" id="A0A5C5XSP8"/>
<sequence length="170" mass="18894">MRRFQMRKPRHRHAVPCQLVWQETKPTNFALMRGKPGLFNLWGCDPFRLIFMEVISVLISPSRAKLGRVEKRAFSEFLGEGSVRVLQRLRRFPSAGPLPDEASPVDPPQTSFGEGEVKKLRKTNRASTPKIEQPRATPTSDCSASKKIRLGDLGSFCSAAVSTVGQGGTQ</sequence>
<organism evidence="2 3">
    <name type="scientific">Allorhodopirellula solitaria</name>
    <dbReference type="NCBI Taxonomy" id="2527987"/>
    <lineage>
        <taxon>Bacteria</taxon>
        <taxon>Pseudomonadati</taxon>
        <taxon>Planctomycetota</taxon>
        <taxon>Planctomycetia</taxon>
        <taxon>Pirellulales</taxon>
        <taxon>Pirellulaceae</taxon>
        <taxon>Allorhodopirellula</taxon>
    </lineage>
</organism>
<name>A0A5C5XSP8_9BACT</name>
<gene>
    <name evidence="2" type="ORF">CA85_35070</name>
</gene>
<evidence type="ECO:0000313" key="2">
    <source>
        <dbReference type="EMBL" id="TWT64722.1"/>
    </source>
</evidence>
<reference evidence="2 3" key="1">
    <citation type="submission" date="2019-02" db="EMBL/GenBank/DDBJ databases">
        <title>Deep-cultivation of Planctomycetes and their phenomic and genomic characterization uncovers novel biology.</title>
        <authorList>
            <person name="Wiegand S."/>
            <person name="Jogler M."/>
            <person name="Boedeker C."/>
            <person name="Pinto D."/>
            <person name="Vollmers J."/>
            <person name="Rivas-Marin E."/>
            <person name="Kohn T."/>
            <person name="Peeters S.H."/>
            <person name="Heuer A."/>
            <person name="Rast P."/>
            <person name="Oberbeckmann S."/>
            <person name="Bunk B."/>
            <person name="Jeske O."/>
            <person name="Meyerdierks A."/>
            <person name="Storesund J.E."/>
            <person name="Kallscheuer N."/>
            <person name="Luecker S."/>
            <person name="Lage O.M."/>
            <person name="Pohl T."/>
            <person name="Merkel B.J."/>
            <person name="Hornburger P."/>
            <person name="Mueller R.-W."/>
            <person name="Bruemmer F."/>
            <person name="Labrenz M."/>
            <person name="Spormann A.M."/>
            <person name="Op Den Camp H."/>
            <person name="Overmann J."/>
            <person name="Amann R."/>
            <person name="Jetten M.S.M."/>
            <person name="Mascher T."/>
            <person name="Medema M.H."/>
            <person name="Devos D.P."/>
            <person name="Kaster A.-K."/>
            <person name="Ovreas L."/>
            <person name="Rohde M."/>
            <person name="Galperin M.Y."/>
            <person name="Jogler C."/>
        </authorList>
    </citation>
    <scope>NUCLEOTIDE SEQUENCE [LARGE SCALE GENOMIC DNA]</scope>
    <source>
        <strain evidence="2 3">CA85</strain>
    </source>
</reference>
<evidence type="ECO:0000313" key="3">
    <source>
        <dbReference type="Proteomes" id="UP000318053"/>
    </source>
</evidence>
<accession>A0A5C5XSP8</accession>
<dbReference type="Proteomes" id="UP000318053">
    <property type="component" value="Unassembled WGS sequence"/>
</dbReference>
<feature type="region of interest" description="Disordered" evidence="1">
    <location>
        <begin position="95"/>
        <end position="143"/>
    </location>
</feature>